<keyword evidence="2" id="KW-1185">Reference proteome</keyword>
<organism evidence="1 2">
    <name type="scientific">Bombella dulcis</name>
    <dbReference type="NCBI Taxonomy" id="2967339"/>
    <lineage>
        <taxon>Bacteria</taxon>
        <taxon>Pseudomonadati</taxon>
        <taxon>Pseudomonadota</taxon>
        <taxon>Alphaproteobacteria</taxon>
        <taxon>Acetobacterales</taxon>
        <taxon>Acetobacteraceae</taxon>
        <taxon>Bombella</taxon>
    </lineage>
</organism>
<dbReference type="RefSeq" id="WP_266127315.1">
    <property type="nucleotide sequence ID" value="NZ_JANIDV010000002.1"/>
</dbReference>
<evidence type="ECO:0000313" key="1">
    <source>
        <dbReference type="EMBL" id="MCX5616332.1"/>
    </source>
</evidence>
<comment type="caution">
    <text evidence="1">The sequence shown here is derived from an EMBL/GenBank/DDBJ whole genome shotgun (WGS) entry which is preliminary data.</text>
</comment>
<gene>
    <name evidence="1" type="ORF">NQF87_05005</name>
</gene>
<dbReference type="Proteomes" id="UP001165633">
    <property type="component" value="Unassembled WGS sequence"/>
</dbReference>
<name>A0ABT3WB65_9PROT</name>
<sequence>MGLMAVTLDPSRLPQLDILALARSGLIVRAERETPEIGIPSFLTRAGWNELIANHRRPSEGSTEHEPEEQTASRLLPALERICTRLLGEAAREAETQQQDASIFTIETDLFPSSPETRIILVADRTHPVACALIGTPEQITQLLASSRMEAGQA</sequence>
<dbReference type="EMBL" id="JANIDV010000002">
    <property type="protein sequence ID" value="MCX5616332.1"/>
    <property type="molecule type" value="Genomic_DNA"/>
</dbReference>
<proteinExistence type="predicted"/>
<evidence type="ECO:0000313" key="2">
    <source>
        <dbReference type="Proteomes" id="UP001165633"/>
    </source>
</evidence>
<accession>A0ABT3WB65</accession>
<reference evidence="1" key="1">
    <citation type="submission" date="2022-07" db="EMBL/GenBank/DDBJ databases">
        <title>Bombella genomes.</title>
        <authorList>
            <person name="Harer L."/>
            <person name="Styblova S."/>
            <person name="Ehrmann M."/>
        </authorList>
    </citation>
    <scope>NUCLEOTIDE SEQUENCE</scope>
    <source>
        <strain evidence="1">TMW 2.2559</strain>
    </source>
</reference>
<protein>
    <submittedName>
        <fullName evidence="1">Uncharacterized protein</fullName>
    </submittedName>
</protein>